<dbReference type="EMBL" id="BSDZ01000008">
    <property type="protein sequence ID" value="GLI60378.1"/>
    <property type="molecule type" value="Genomic_DNA"/>
</dbReference>
<comment type="caution">
    <text evidence="6">The sequence shown here is derived from an EMBL/GenBank/DDBJ whole genome shotgun (WGS) entry which is preliminary data.</text>
</comment>
<dbReference type="PANTHER" id="PTHR12143">
    <property type="entry name" value="PEPTIDE N-GLYCANASE PNGASE -RELATED"/>
    <property type="match status" value="1"/>
</dbReference>
<evidence type="ECO:0000259" key="5">
    <source>
        <dbReference type="SMART" id="SM00460"/>
    </source>
</evidence>
<dbReference type="SUPFAM" id="SSF54001">
    <property type="entry name" value="Cysteine proteinases"/>
    <property type="match status" value="1"/>
</dbReference>
<evidence type="ECO:0000256" key="4">
    <source>
        <dbReference type="SAM" id="MobiDB-lite"/>
    </source>
</evidence>
<dbReference type="InterPro" id="IPR038765">
    <property type="entry name" value="Papain-like_cys_pep_sf"/>
</dbReference>
<dbReference type="Proteomes" id="UP001165090">
    <property type="component" value="Unassembled WGS sequence"/>
</dbReference>
<feature type="compositionally biased region" description="Polar residues" evidence="4">
    <location>
        <begin position="337"/>
        <end position="348"/>
    </location>
</feature>
<organism evidence="6 7">
    <name type="scientific">Volvox africanus</name>
    <dbReference type="NCBI Taxonomy" id="51714"/>
    <lineage>
        <taxon>Eukaryota</taxon>
        <taxon>Viridiplantae</taxon>
        <taxon>Chlorophyta</taxon>
        <taxon>core chlorophytes</taxon>
        <taxon>Chlorophyceae</taxon>
        <taxon>CS clade</taxon>
        <taxon>Chlamydomonadales</taxon>
        <taxon>Volvocaceae</taxon>
        <taxon>Volvox</taxon>
    </lineage>
</organism>
<feature type="region of interest" description="Disordered" evidence="4">
    <location>
        <begin position="327"/>
        <end position="386"/>
    </location>
</feature>
<evidence type="ECO:0000313" key="6">
    <source>
        <dbReference type="EMBL" id="GLI60378.1"/>
    </source>
</evidence>
<evidence type="ECO:0000256" key="3">
    <source>
        <dbReference type="ARBA" id="ARBA00022833"/>
    </source>
</evidence>
<accession>A0ABQ5RS07</accession>
<gene>
    <name evidence="6" type="ORF">VaNZ11_002509</name>
</gene>
<proteinExistence type="inferred from homology"/>
<dbReference type="Gene3D" id="3.10.620.30">
    <property type="match status" value="1"/>
</dbReference>
<dbReference type="PANTHER" id="PTHR12143:SF19">
    <property type="entry name" value="PEPTIDE-N(4)-(N-ACETYL-BETA-GLUCOSAMINYL)ASPARAGINE AMIDASE"/>
    <property type="match status" value="1"/>
</dbReference>
<dbReference type="SMART" id="SM00460">
    <property type="entry name" value="TGc"/>
    <property type="match status" value="1"/>
</dbReference>
<feature type="domain" description="Transglutaminase-like" evidence="5">
    <location>
        <begin position="181"/>
        <end position="236"/>
    </location>
</feature>
<dbReference type="Pfam" id="PF01841">
    <property type="entry name" value="Transglut_core"/>
    <property type="match status" value="1"/>
</dbReference>
<comment type="similarity">
    <text evidence="1">Belongs to the transglutaminase-like superfamily. PNGase family.</text>
</comment>
<feature type="compositionally biased region" description="Low complexity" evidence="4">
    <location>
        <begin position="359"/>
        <end position="370"/>
    </location>
</feature>
<keyword evidence="3" id="KW-0862">Zinc</keyword>
<evidence type="ECO:0000256" key="2">
    <source>
        <dbReference type="ARBA" id="ARBA00022723"/>
    </source>
</evidence>
<dbReference type="InterPro" id="IPR002931">
    <property type="entry name" value="Transglutaminase-like"/>
</dbReference>
<keyword evidence="7" id="KW-1185">Reference proteome</keyword>
<sequence>MDPDESLARMLQEEEIRASQAMHAQLQLQQAQLRDGAAEGVAAAAPAFAGTLQSILNTALRCEDKALQDSARAVMPLARMRAVVDAEEALASRLGPDVTAPAKEDLLAKKLLQWFKTEFFTWVDTLPCSRCGSTATLPGGAAQPLAEERAGMAERVELHYCSACGAATRFPRFNNPGKLLQEGCRRGRCGEWANAFLLCCRAAGLTARYVSDWSDHVWTEYYSHSMRRWVHLDACEGSYDQPLLYEAGWGKTVSYVMAAGAWGVTDVTKRYTARWQPEVLHRRTLVSERWLAKRLDDMTTALRAGWTSQKRLVWLGRDAAERMELLRSGRPTGQGGSQQPLPGRQTGSLEWRQQRGEIGSSSSGSAAAASERPPTGPSTTYRLASDEPSDLPVQFSAAGRLFGGACRAAGHNETAEVVERLFDGCTSTKWLDFGGAGPGGSSWVEYRMPIDRQAVVVGDYELVSANDCPERDPAEWRLEAVTEQDFMEGRQDAWTTLDQRAEVRFPDRHTVLGFRLQMPSPPCRRLRLTITATANPRAANSVQLACWNLYSPGPDSASYNNSSENGLLQELRDTVAAAATATAGASEDRGSTGLSLLERMLDNIRREPQALKFRKVRCVKLTKLLEAPVLAKVLLKYLRFRPLIAPLPAAERHGTGFGKGLPKGHDVFVVLAVDTTEDDVKRISEVLSALK</sequence>
<keyword evidence="2" id="KW-0479">Metal-binding</keyword>
<protein>
    <recommendedName>
        <fullName evidence="5">Transglutaminase-like domain-containing protein</fullName>
    </recommendedName>
</protein>
<reference evidence="6 7" key="1">
    <citation type="journal article" date="2023" name="IScience">
        <title>Expanded male sex-determining region conserved during the evolution of homothallism in the green alga Volvox.</title>
        <authorList>
            <person name="Yamamoto K."/>
            <person name="Matsuzaki R."/>
            <person name="Mahakham W."/>
            <person name="Heman W."/>
            <person name="Sekimoto H."/>
            <person name="Kawachi M."/>
            <person name="Minakuchi Y."/>
            <person name="Toyoda A."/>
            <person name="Nozaki H."/>
        </authorList>
    </citation>
    <scope>NUCLEOTIDE SEQUENCE [LARGE SCALE GENOMIC DNA]</scope>
    <source>
        <strain evidence="6 7">NIES-4468</strain>
    </source>
</reference>
<evidence type="ECO:0000256" key="1">
    <source>
        <dbReference type="ARBA" id="ARBA00009390"/>
    </source>
</evidence>
<dbReference type="InterPro" id="IPR050883">
    <property type="entry name" value="PNGase"/>
</dbReference>
<dbReference type="Gene3D" id="2.20.25.10">
    <property type="match status" value="1"/>
</dbReference>
<name>A0ABQ5RS07_9CHLO</name>
<evidence type="ECO:0000313" key="7">
    <source>
        <dbReference type="Proteomes" id="UP001165090"/>
    </source>
</evidence>